<evidence type="ECO:0000256" key="5">
    <source>
        <dbReference type="ARBA" id="ARBA00023187"/>
    </source>
</evidence>
<evidence type="ECO:0000313" key="7">
    <source>
        <dbReference type="EMBL" id="RCH85626.1"/>
    </source>
</evidence>
<comment type="caution">
    <text evidence="7">The sequence shown here is derived from an EMBL/GenBank/DDBJ whole genome shotgun (WGS) entry which is preliminary data.</text>
</comment>
<organism evidence="7 8">
    <name type="scientific">Rhizopus stolonifer</name>
    <name type="common">Rhizopus nigricans</name>
    <dbReference type="NCBI Taxonomy" id="4846"/>
    <lineage>
        <taxon>Eukaryota</taxon>
        <taxon>Fungi</taxon>
        <taxon>Fungi incertae sedis</taxon>
        <taxon>Mucoromycota</taxon>
        <taxon>Mucoromycotina</taxon>
        <taxon>Mucoromycetes</taxon>
        <taxon>Mucorales</taxon>
        <taxon>Mucorineae</taxon>
        <taxon>Rhizopodaceae</taxon>
        <taxon>Rhizopus</taxon>
    </lineage>
</organism>
<gene>
    <name evidence="7" type="primary">BCAS2</name>
    <name evidence="7" type="ORF">CU098_009161</name>
</gene>
<dbReference type="AlphaFoldDB" id="A0A367J6U0"/>
<name>A0A367J6U0_RHIST</name>
<keyword evidence="5" id="KW-0508">mRNA splicing</keyword>
<comment type="similarity">
    <text evidence="2">Belongs to the SPF27 family.</text>
</comment>
<dbReference type="GO" id="GO:0071011">
    <property type="term" value="C:precatalytic spliceosome"/>
    <property type="evidence" value="ECO:0007669"/>
    <property type="project" value="TreeGrafter"/>
</dbReference>
<dbReference type="GO" id="GO:0000974">
    <property type="term" value="C:Prp19 complex"/>
    <property type="evidence" value="ECO:0007669"/>
    <property type="project" value="TreeGrafter"/>
</dbReference>
<reference evidence="7 8" key="1">
    <citation type="journal article" date="2018" name="G3 (Bethesda)">
        <title>Phylogenetic and Phylogenomic Definition of Rhizopus Species.</title>
        <authorList>
            <person name="Gryganskyi A.P."/>
            <person name="Golan J."/>
            <person name="Dolatabadi S."/>
            <person name="Mondo S."/>
            <person name="Robb S."/>
            <person name="Idnurm A."/>
            <person name="Muszewska A."/>
            <person name="Steczkiewicz K."/>
            <person name="Masonjones S."/>
            <person name="Liao H.L."/>
            <person name="Gajdeczka M.T."/>
            <person name="Anike F."/>
            <person name="Vuek A."/>
            <person name="Anishchenko I.M."/>
            <person name="Voigt K."/>
            <person name="de Hoog G.S."/>
            <person name="Smith M.E."/>
            <person name="Heitman J."/>
            <person name="Vilgalys R."/>
            <person name="Stajich J.E."/>
        </authorList>
    </citation>
    <scope>NUCLEOTIDE SEQUENCE [LARGE SCALE GENOMIC DNA]</scope>
    <source>
        <strain evidence="7 8">LSU 92-RS-03</strain>
    </source>
</reference>
<comment type="subcellular location">
    <subcellularLocation>
        <location evidence="1">Nucleus</location>
    </subcellularLocation>
</comment>
<evidence type="ECO:0000256" key="3">
    <source>
        <dbReference type="ARBA" id="ARBA00022664"/>
    </source>
</evidence>
<accession>A0A367J6U0</accession>
<dbReference type="Pfam" id="PF05700">
    <property type="entry name" value="BCAS2"/>
    <property type="match status" value="1"/>
</dbReference>
<dbReference type="STRING" id="4846.A0A367J6U0"/>
<keyword evidence="3" id="KW-0507">mRNA processing</keyword>
<keyword evidence="6" id="KW-0539">Nucleus</keyword>
<dbReference type="EMBL" id="PJQM01004123">
    <property type="protein sequence ID" value="RCH85626.1"/>
    <property type="molecule type" value="Genomic_DNA"/>
</dbReference>
<dbReference type="OrthoDB" id="205794at2759"/>
<evidence type="ECO:0000256" key="1">
    <source>
        <dbReference type="ARBA" id="ARBA00004123"/>
    </source>
</evidence>
<evidence type="ECO:0000256" key="6">
    <source>
        <dbReference type="ARBA" id="ARBA00023242"/>
    </source>
</evidence>
<evidence type="ECO:0000256" key="4">
    <source>
        <dbReference type="ARBA" id="ARBA00022728"/>
    </source>
</evidence>
<dbReference type="PANTHER" id="PTHR13296">
    <property type="entry name" value="BCAS2 PROTEIN"/>
    <property type="match status" value="1"/>
</dbReference>
<dbReference type="GO" id="GO:0071013">
    <property type="term" value="C:catalytic step 2 spliceosome"/>
    <property type="evidence" value="ECO:0007669"/>
    <property type="project" value="TreeGrafter"/>
</dbReference>
<dbReference type="InterPro" id="IPR008409">
    <property type="entry name" value="SPF27"/>
</dbReference>
<dbReference type="GO" id="GO:0006397">
    <property type="term" value="P:mRNA processing"/>
    <property type="evidence" value="ECO:0007669"/>
    <property type="project" value="UniProtKB-KW"/>
</dbReference>
<sequence>MSGKTIEYAVRSDVDIDALPYVDRELDDENVKITVERMIEQEMRRMKKTERSELPATVDLFENNQALKQEMERLQQKKSLDVLDTERYELKGPSDGDDVEAWKTAVNNTKSQLESQAGSMFNLELLSKYGANAWRVHNYQLEAYLEHLKNDTEGVRNQIMDINKERKTEQLQAAATLASLENKWSDLISQNLQVEIACAALEAEVNELKSYRQ</sequence>
<evidence type="ECO:0000313" key="8">
    <source>
        <dbReference type="Proteomes" id="UP000253551"/>
    </source>
</evidence>
<keyword evidence="4" id="KW-0747">Spliceosome</keyword>
<dbReference type="PANTHER" id="PTHR13296:SF0">
    <property type="entry name" value="PRE-MRNA-SPLICING FACTOR SPF27"/>
    <property type="match status" value="1"/>
</dbReference>
<evidence type="ECO:0000256" key="2">
    <source>
        <dbReference type="ARBA" id="ARBA00010788"/>
    </source>
</evidence>
<dbReference type="GO" id="GO:0008380">
    <property type="term" value="P:RNA splicing"/>
    <property type="evidence" value="ECO:0007669"/>
    <property type="project" value="UniProtKB-KW"/>
</dbReference>
<keyword evidence="8" id="KW-1185">Reference proteome</keyword>
<protein>
    <submittedName>
        <fullName evidence="7">Pre-mRNA-splicing factor SPF27</fullName>
    </submittedName>
</protein>
<proteinExistence type="inferred from homology"/>
<dbReference type="Proteomes" id="UP000253551">
    <property type="component" value="Unassembled WGS sequence"/>
</dbReference>